<dbReference type="GO" id="GO:1990281">
    <property type="term" value="C:efflux pump complex"/>
    <property type="evidence" value="ECO:0007669"/>
    <property type="project" value="TreeGrafter"/>
</dbReference>
<gene>
    <name evidence="8" type="ORF">IX84_08145</name>
</gene>
<dbReference type="OrthoDB" id="9778236at2"/>
<feature type="coiled-coil region" evidence="5">
    <location>
        <begin position="96"/>
        <end position="147"/>
    </location>
</feature>
<dbReference type="InterPro" id="IPR058795">
    <property type="entry name" value="LcnD_C"/>
</dbReference>
<feature type="signal peptide" evidence="6">
    <location>
        <begin position="1"/>
        <end position="19"/>
    </location>
</feature>
<dbReference type="Proteomes" id="UP000029736">
    <property type="component" value="Unassembled WGS sequence"/>
</dbReference>
<dbReference type="PANTHER" id="PTHR30469:SF33">
    <property type="entry name" value="SLR1207 PROTEIN"/>
    <property type="match status" value="1"/>
</dbReference>
<name>A0A098S7S6_9BACT</name>
<keyword evidence="3" id="KW-1133">Transmembrane helix</keyword>
<sequence length="302" mass="33609">MNTKIIIYLLALLPLAACQDNEATSDAYGKFEAREVIISAEASGKLIQFDVEEGQQLKAGELVGLIDTTLLHLQREQLRAKIRAVTGKTQDAEPQVRVLQERKQNLLREERRLKALIADKAAPAKQLDDLQGQLEVIDKEIDAIRAQSQTANRGILSEIAPIEAQIEVVEEQIRRSYIYNPVSGTVLLQLAEPYEMTAAGKPLYTIAPLEELELRAYVSGAQLPELKLGQEVTVLVDQDAESNRSLSGTISWIADEAEFTPKTVQTKEERVNLVYAFKVKVKNDGRLKMGMPGEVVFQNSQQ</sequence>
<keyword evidence="6" id="KW-0732">Signal</keyword>
<evidence type="ECO:0000256" key="1">
    <source>
        <dbReference type="ARBA" id="ARBA00004370"/>
    </source>
</evidence>
<evidence type="ECO:0000259" key="7">
    <source>
        <dbReference type="Pfam" id="PF25940"/>
    </source>
</evidence>
<evidence type="ECO:0000313" key="9">
    <source>
        <dbReference type="Proteomes" id="UP000029736"/>
    </source>
</evidence>
<evidence type="ECO:0000256" key="6">
    <source>
        <dbReference type="SAM" id="SignalP"/>
    </source>
</evidence>
<accession>A0A098S7S6</accession>
<evidence type="ECO:0000256" key="2">
    <source>
        <dbReference type="ARBA" id="ARBA00022692"/>
    </source>
</evidence>
<dbReference type="Gene3D" id="2.40.30.170">
    <property type="match status" value="1"/>
</dbReference>
<dbReference type="AlphaFoldDB" id="A0A098S7S6"/>
<keyword evidence="9" id="KW-1185">Reference proteome</keyword>
<dbReference type="GO" id="GO:0015562">
    <property type="term" value="F:efflux transmembrane transporter activity"/>
    <property type="evidence" value="ECO:0007669"/>
    <property type="project" value="TreeGrafter"/>
</dbReference>
<feature type="chain" id="PRO_5001940021" description="LcnD-like C-terminal domain-containing protein" evidence="6">
    <location>
        <begin position="20"/>
        <end position="302"/>
    </location>
</feature>
<keyword evidence="4" id="KW-0472">Membrane</keyword>
<feature type="domain" description="LcnD-like C-terminal" evidence="7">
    <location>
        <begin position="211"/>
        <end position="296"/>
    </location>
</feature>
<dbReference type="EMBL" id="JPOS01000018">
    <property type="protein sequence ID" value="KGE88629.1"/>
    <property type="molecule type" value="Genomic_DNA"/>
</dbReference>
<comment type="caution">
    <text evidence="8">The sequence shown here is derived from an EMBL/GenBank/DDBJ whole genome shotgun (WGS) entry which is preliminary data.</text>
</comment>
<comment type="subcellular location">
    <subcellularLocation>
        <location evidence="1">Membrane</location>
    </subcellularLocation>
</comment>
<dbReference type="STRING" id="1524460.IX84_08145"/>
<reference evidence="8 9" key="1">
    <citation type="journal article" date="2014" name="Int. J. Syst. Evol. Microbiol.">
        <title>Phaeodactylibacter xiamenensis gen. nov., sp. nov., a member of the family Saprospiraceae isolated from the marine alga Phaeodactylum tricornutum.</title>
        <authorList>
            <person name="Chen Z.Jr."/>
            <person name="Lei X."/>
            <person name="Lai Q."/>
            <person name="Li Y."/>
            <person name="Zhang B."/>
            <person name="Zhang J."/>
            <person name="Zhang H."/>
            <person name="Yang L."/>
            <person name="Zheng W."/>
            <person name="Tian Y."/>
            <person name="Yu Z."/>
            <person name="Xu H.Jr."/>
            <person name="Zheng T."/>
        </authorList>
    </citation>
    <scope>NUCLEOTIDE SEQUENCE [LARGE SCALE GENOMIC DNA]</scope>
    <source>
        <strain evidence="8 9">KD52</strain>
    </source>
</reference>
<keyword evidence="5" id="KW-0175">Coiled coil</keyword>
<protein>
    <recommendedName>
        <fullName evidence="7">LcnD-like C-terminal domain-containing protein</fullName>
    </recommendedName>
</protein>
<evidence type="ECO:0000313" key="8">
    <source>
        <dbReference type="EMBL" id="KGE88629.1"/>
    </source>
</evidence>
<dbReference type="SUPFAM" id="SSF111369">
    <property type="entry name" value="HlyD-like secretion proteins"/>
    <property type="match status" value="1"/>
</dbReference>
<evidence type="ECO:0000256" key="5">
    <source>
        <dbReference type="SAM" id="Coils"/>
    </source>
</evidence>
<proteinExistence type="predicted"/>
<evidence type="ECO:0000256" key="4">
    <source>
        <dbReference type="ARBA" id="ARBA00023136"/>
    </source>
</evidence>
<dbReference type="PANTHER" id="PTHR30469">
    <property type="entry name" value="MULTIDRUG RESISTANCE PROTEIN MDTA"/>
    <property type="match status" value="1"/>
</dbReference>
<organism evidence="8 9">
    <name type="scientific">Phaeodactylibacter xiamenensis</name>
    <dbReference type="NCBI Taxonomy" id="1524460"/>
    <lineage>
        <taxon>Bacteria</taxon>
        <taxon>Pseudomonadati</taxon>
        <taxon>Bacteroidota</taxon>
        <taxon>Saprospiria</taxon>
        <taxon>Saprospirales</taxon>
        <taxon>Haliscomenobacteraceae</taxon>
        <taxon>Phaeodactylibacter</taxon>
    </lineage>
</organism>
<dbReference type="Gene3D" id="2.40.50.100">
    <property type="match status" value="1"/>
</dbReference>
<evidence type="ECO:0000256" key="3">
    <source>
        <dbReference type="ARBA" id="ARBA00022989"/>
    </source>
</evidence>
<dbReference type="RefSeq" id="WP_044218356.1">
    <property type="nucleotide sequence ID" value="NZ_JBKAGJ010000006.1"/>
</dbReference>
<dbReference type="Pfam" id="PF25940">
    <property type="entry name" value="LcnD_C"/>
    <property type="match status" value="1"/>
</dbReference>
<keyword evidence="2" id="KW-0812">Transmembrane</keyword>